<comment type="caution">
    <text evidence="1">The sequence shown here is derived from an EMBL/GenBank/DDBJ whole genome shotgun (WGS) entry which is preliminary data.</text>
</comment>
<keyword evidence="2" id="KW-1185">Reference proteome</keyword>
<dbReference type="RefSeq" id="WP_006714890.1">
    <property type="nucleotide sequence ID" value="NZ_AFWF01000323.1"/>
</dbReference>
<dbReference type="AlphaFoldDB" id="F9S8W9"/>
<accession>F9S8W9</accession>
<dbReference type="Gene3D" id="3.10.450.610">
    <property type="match status" value="1"/>
</dbReference>
<sequence>MILKVLDNSLSRVEDNILRLDRSTFARVSFILLDAGLYADPSPVVSGSVARLQGYAEWVSNTQPAISVGFDWTFRFGELDFDGEPFANFVLQSMQGEDLSNEESFAQIKASLESIAWQSRVLSYLAQEYQ</sequence>
<protein>
    <submittedName>
        <fullName evidence="1">Uncharacterized protein</fullName>
    </submittedName>
</protein>
<dbReference type="OrthoDB" id="5573798at2"/>
<proteinExistence type="predicted"/>
<gene>
    <name evidence="1" type="ORF">VII00023_10714</name>
</gene>
<dbReference type="InterPro" id="IPR032598">
    <property type="entry name" value="RsaM-like"/>
</dbReference>
<organism evidence="1 2">
    <name type="scientific">Vibrio ichthyoenteri ATCC 700023</name>
    <dbReference type="NCBI Taxonomy" id="870968"/>
    <lineage>
        <taxon>Bacteria</taxon>
        <taxon>Pseudomonadati</taxon>
        <taxon>Pseudomonadota</taxon>
        <taxon>Gammaproteobacteria</taxon>
        <taxon>Vibrionales</taxon>
        <taxon>Vibrionaceae</taxon>
        <taxon>Vibrio</taxon>
    </lineage>
</organism>
<name>F9S8W9_9VIBR</name>
<evidence type="ECO:0000313" key="2">
    <source>
        <dbReference type="Proteomes" id="UP000004605"/>
    </source>
</evidence>
<dbReference type="EMBL" id="AFWF01000323">
    <property type="protein sequence ID" value="EGU29211.1"/>
    <property type="molecule type" value="Genomic_DNA"/>
</dbReference>
<evidence type="ECO:0000313" key="1">
    <source>
        <dbReference type="EMBL" id="EGU29211.1"/>
    </source>
</evidence>
<dbReference type="Proteomes" id="UP000004605">
    <property type="component" value="Unassembled WGS sequence"/>
</dbReference>
<dbReference type="Pfam" id="PF16245">
    <property type="entry name" value="DUF4902"/>
    <property type="match status" value="1"/>
</dbReference>
<reference evidence="1 2" key="1">
    <citation type="journal article" date="2012" name="Int. J. Syst. Evol. Microbiol.">
        <title>Vibrio caribbeanicus sp. nov., isolated from the marine sponge Scleritoderma cyanea.</title>
        <authorList>
            <person name="Hoffmann M."/>
            <person name="Monday S.R."/>
            <person name="Allard M.W."/>
            <person name="Strain E.A."/>
            <person name="Whittaker P."/>
            <person name="Naum M."/>
            <person name="McCarthy P.J."/>
            <person name="Lopez J.V."/>
            <person name="Fischer M."/>
            <person name="Brown E.W."/>
        </authorList>
    </citation>
    <scope>NUCLEOTIDE SEQUENCE [LARGE SCALE GENOMIC DNA]</scope>
    <source>
        <strain evidence="1 2">ATCC 700023</strain>
    </source>
</reference>